<organism evidence="5 6">
    <name type="scientific">Calderihabitans maritimus</name>
    <dbReference type="NCBI Taxonomy" id="1246530"/>
    <lineage>
        <taxon>Bacteria</taxon>
        <taxon>Bacillati</taxon>
        <taxon>Bacillota</taxon>
        <taxon>Clostridia</taxon>
        <taxon>Neomoorellales</taxon>
        <taxon>Calderihabitantaceae</taxon>
        <taxon>Calderihabitans</taxon>
    </lineage>
</organism>
<dbReference type="SMART" id="SM00345">
    <property type="entry name" value="HTH_GNTR"/>
    <property type="match status" value="1"/>
</dbReference>
<keyword evidence="6" id="KW-1185">Reference proteome</keyword>
<proteinExistence type="predicted"/>
<dbReference type="InterPro" id="IPR036390">
    <property type="entry name" value="WH_DNA-bd_sf"/>
</dbReference>
<keyword evidence="1" id="KW-0805">Transcription regulation</keyword>
<gene>
    <name evidence="5" type="ORF">KKC1_12150</name>
</gene>
<dbReference type="PANTHER" id="PTHR38445">
    <property type="entry name" value="HTH-TYPE TRANSCRIPTIONAL REPRESSOR YTRA"/>
    <property type="match status" value="1"/>
</dbReference>
<keyword evidence="2" id="KW-0238">DNA-binding</keyword>
<evidence type="ECO:0000313" key="5">
    <source>
        <dbReference type="EMBL" id="GAW92055.1"/>
    </source>
</evidence>
<sequence>MNFENFKIDFTSGVPIYIQLKEAIKYAIAAGYYPPGSRLPTVRQMAVSLKINANTVSRVYSELEQEGILATRQGKGTFVREVDIPKEDFRRKRLQEIIERTLVESYNLGFSPEEVLQALTEKVKAIQEEKGGEQG</sequence>
<dbReference type="PANTHER" id="PTHR38445:SF7">
    <property type="entry name" value="GNTR-FAMILY TRANSCRIPTIONAL REGULATOR"/>
    <property type="match status" value="1"/>
</dbReference>
<dbReference type="InterPro" id="IPR036388">
    <property type="entry name" value="WH-like_DNA-bd_sf"/>
</dbReference>
<comment type="caution">
    <text evidence="5">The sequence shown here is derived from an EMBL/GenBank/DDBJ whole genome shotgun (WGS) entry which is preliminary data.</text>
</comment>
<evidence type="ECO:0000256" key="2">
    <source>
        <dbReference type="ARBA" id="ARBA00023125"/>
    </source>
</evidence>
<name>A0A1Z5HRV7_9FIRM</name>
<feature type="domain" description="HTH gntR-type" evidence="4">
    <location>
        <begin position="14"/>
        <end position="82"/>
    </location>
</feature>
<accession>A0A1Z5HRV7</accession>
<dbReference type="RefSeq" id="WP_192868093.1">
    <property type="nucleotide sequence ID" value="NZ_BDGJ01000044.1"/>
</dbReference>
<evidence type="ECO:0000256" key="1">
    <source>
        <dbReference type="ARBA" id="ARBA00023015"/>
    </source>
</evidence>
<evidence type="ECO:0000259" key="4">
    <source>
        <dbReference type="PROSITE" id="PS50949"/>
    </source>
</evidence>
<dbReference type="CDD" id="cd07377">
    <property type="entry name" value="WHTH_GntR"/>
    <property type="match status" value="1"/>
</dbReference>
<dbReference type="Proteomes" id="UP000197032">
    <property type="component" value="Unassembled WGS sequence"/>
</dbReference>
<dbReference type="GO" id="GO:0003700">
    <property type="term" value="F:DNA-binding transcription factor activity"/>
    <property type="evidence" value="ECO:0007669"/>
    <property type="project" value="InterPro"/>
</dbReference>
<dbReference type="PROSITE" id="PS50949">
    <property type="entry name" value="HTH_GNTR"/>
    <property type="match status" value="1"/>
</dbReference>
<dbReference type="Pfam" id="PF00392">
    <property type="entry name" value="GntR"/>
    <property type="match status" value="1"/>
</dbReference>
<protein>
    <submittedName>
        <fullName evidence="5">Putative transcriptional regulator</fullName>
    </submittedName>
</protein>
<keyword evidence="3" id="KW-0804">Transcription</keyword>
<dbReference type="InterPro" id="IPR000524">
    <property type="entry name" value="Tscrpt_reg_HTH_GntR"/>
</dbReference>
<dbReference type="SUPFAM" id="SSF46785">
    <property type="entry name" value="Winged helix' DNA-binding domain"/>
    <property type="match status" value="1"/>
</dbReference>
<dbReference type="EMBL" id="BDGJ01000044">
    <property type="protein sequence ID" value="GAW92055.1"/>
    <property type="molecule type" value="Genomic_DNA"/>
</dbReference>
<evidence type="ECO:0000256" key="3">
    <source>
        <dbReference type="ARBA" id="ARBA00023163"/>
    </source>
</evidence>
<dbReference type="GO" id="GO:0003677">
    <property type="term" value="F:DNA binding"/>
    <property type="evidence" value="ECO:0007669"/>
    <property type="project" value="UniProtKB-KW"/>
</dbReference>
<dbReference type="AlphaFoldDB" id="A0A1Z5HRV7"/>
<evidence type="ECO:0000313" key="6">
    <source>
        <dbReference type="Proteomes" id="UP000197032"/>
    </source>
</evidence>
<reference evidence="6" key="1">
    <citation type="journal article" date="2017" name="Appl. Environ. Microbiol.">
        <title>Genomic analysis of Calderihabitans maritimus KKC1, a thermophilic hydrogenogenic carboxydotrophic bacterium isolated from marine sediment.</title>
        <authorList>
            <person name="Omae K."/>
            <person name="Yoneda Y."/>
            <person name="Fukuyama Y."/>
            <person name="Yoshida T."/>
            <person name="Sako Y."/>
        </authorList>
    </citation>
    <scope>NUCLEOTIDE SEQUENCE [LARGE SCALE GENOMIC DNA]</scope>
    <source>
        <strain evidence="6">KKC1</strain>
    </source>
</reference>
<dbReference type="Gene3D" id="1.10.10.10">
    <property type="entry name" value="Winged helix-like DNA-binding domain superfamily/Winged helix DNA-binding domain"/>
    <property type="match status" value="1"/>
</dbReference>